<accession>A0A3P1BPQ0</accession>
<dbReference type="Proteomes" id="UP000271925">
    <property type="component" value="Unassembled WGS sequence"/>
</dbReference>
<dbReference type="RefSeq" id="WP_124876999.1">
    <property type="nucleotide sequence ID" value="NZ_RQJO01000009.1"/>
</dbReference>
<dbReference type="AlphaFoldDB" id="A0A3P1BPQ0"/>
<keyword evidence="2" id="KW-1185">Reference proteome</keyword>
<reference evidence="1 2" key="1">
    <citation type="submission" date="2018-11" db="EMBL/GenBank/DDBJ databases">
        <authorList>
            <person name="Zhou Z."/>
            <person name="Wang G."/>
        </authorList>
    </citation>
    <scope>NUCLEOTIDE SEQUENCE [LARGE SCALE GENOMIC DNA]</scope>
    <source>
        <strain evidence="1 2">KCTC52004</strain>
    </source>
</reference>
<dbReference type="EMBL" id="RQJO01000009">
    <property type="protein sequence ID" value="RRB02836.1"/>
    <property type="molecule type" value="Genomic_DNA"/>
</dbReference>
<evidence type="ECO:0000313" key="2">
    <source>
        <dbReference type="Proteomes" id="UP000271925"/>
    </source>
</evidence>
<organism evidence="1 2">
    <name type="scientific">Larkinella rosea</name>
    <dbReference type="NCBI Taxonomy" id="2025312"/>
    <lineage>
        <taxon>Bacteria</taxon>
        <taxon>Pseudomonadati</taxon>
        <taxon>Bacteroidota</taxon>
        <taxon>Cytophagia</taxon>
        <taxon>Cytophagales</taxon>
        <taxon>Spirosomataceae</taxon>
        <taxon>Larkinella</taxon>
    </lineage>
</organism>
<sequence>MKQFRIEIFKMLCLSNNQYFPKASFKDTHIGDGYGEKRFITELGEVAYVIFFENDGIPIPMQNISSYVSIVLKKQTNPTWVGFNEAIRYFADLSMQGKVWYMDAMYYHEKCYVKDRSIDTRIIDRHEITVINQPITYHKWLSLSHEEKIKYMSYLFNNPISVNYPILNHPFWDIK</sequence>
<name>A0A3P1BPQ0_9BACT</name>
<comment type="caution">
    <text evidence="1">The sequence shown here is derived from an EMBL/GenBank/DDBJ whole genome shotgun (WGS) entry which is preliminary data.</text>
</comment>
<evidence type="ECO:0000313" key="1">
    <source>
        <dbReference type="EMBL" id="RRB02836.1"/>
    </source>
</evidence>
<gene>
    <name evidence="1" type="ORF">EHT25_20575</name>
</gene>
<protein>
    <submittedName>
        <fullName evidence="1">Uncharacterized protein</fullName>
    </submittedName>
</protein>
<proteinExistence type="predicted"/>